<evidence type="ECO:0000256" key="5">
    <source>
        <dbReference type="ARBA" id="ARBA00022679"/>
    </source>
</evidence>
<evidence type="ECO:0000313" key="27">
    <source>
        <dbReference type="EMBL" id="KAK3010589.1"/>
    </source>
</evidence>
<dbReference type="InterPro" id="IPR000719">
    <property type="entry name" value="Prot_kinase_dom"/>
</dbReference>
<dbReference type="Pfam" id="PF00954">
    <property type="entry name" value="S_locus_glycop"/>
    <property type="match status" value="1"/>
</dbReference>
<dbReference type="Gene3D" id="3.30.200.20">
    <property type="entry name" value="Phosphorylase Kinase, domain 1"/>
    <property type="match status" value="1"/>
</dbReference>
<feature type="domain" description="Bulb-type lectin" evidence="26">
    <location>
        <begin position="28"/>
        <end position="149"/>
    </location>
</feature>
<keyword evidence="6 23" id="KW-0812">Transmembrane</keyword>
<evidence type="ECO:0000256" key="11">
    <source>
        <dbReference type="ARBA" id="ARBA00022777"/>
    </source>
</evidence>
<dbReference type="InterPro" id="IPR000858">
    <property type="entry name" value="S_locus_glycoprot_dom"/>
</dbReference>
<dbReference type="GO" id="GO:0048544">
    <property type="term" value="P:recognition of pollen"/>
    <property type="evidence" value="ECO:0007669"/>
    <property type="project" value="InterPro"/>
</dbReference>
<evidence type="ECO:0000256" key="14">
    <source>
        <dbReference type="ARBA" id="ARBA00023136"/>
    </source>
</evidence>
<evidence type="ECO:0000259" key="26">
    <source>
        <dbReference type="PROSITE" id="PS50927"/>
    </source>
</evidence>
<dbReference type="FunFam" id="3.30.200.20:FF:000059">
    <property type="entry name" value="S-receptor-like serine/threonine-protein kinase"/>
    <property type="match status" value="1"/>
</dbReference>
<dbReference type="FunFam" id="2.90.10.10:FF:000016">
    <property type="entry name" value="G-type lectin S-receptor-like serine/threonine-protein kinase"/>
    <property type="match status" value="1"/>
</dbReference>
<name>A0AA89AN79_9ASTE</name>
<evidence type="ECO:0000256" key="24">
    <source>
        <dbReference type="SAM" id="SignalP"/>
    </source>
</evidence>
<dbReference type="Gene3D" id="1.10.510.10">
    <property type="entry name" value="Transferase(Phosphotransferase) domain 1"/>
    <property type="match status" value="1"/>
</dbReference>
<evidence type="ECO:0000256" key="15">
    <source>
        <dbReference type="ARBA" id="ARBA00023157"/>
    </source>
</evidence>
<evidence type="ECO:0000256" key="7">
    <source>
        <dbReference type="ARBA" id="ARBA00022729"/>
    </source>
</evidence>
<dbReference type="SUPFAM" id="SSF56112">
    <property type="entry name" value="Protein kinase-like (PK-like)"/>
    <property type="match status" value="1"/>
</dbReference>
<keyword evidence="12 20" id="KW-0067">ATP-binding</keyword>
<feature type="transmembrane region" description="Helical" evidence="23">
    <location>
        <begin position="427"/>
        <end position="452"/>
    </location>
</feature>
<dbReference type="AlphaFoldDB" id="A0AA89AN79"/>
<evidence type="ECO:0000256" key="21">
    <source>
        <dbReference type="PROSITE-ProRule" id="PRU10141"/>
    </source>
</evidence>
<dbReference type="SUPFAM" id="SSF51110">
    <property type="entry name" value="alpha-D-mannose-specific plant lectins"/>
    <property type="match status" value="1"/>
</dbReference>
<evidence type="ECO:0000256" key="6">
    <source>
        <dbReference type="ARBA" id="ARBA00022692"/>
    </source>
</evidence>
<evidence type="ECO:0000256" key="19">
    <source>
        <dbReference type="ARBA" id="ARBA00048679"/>
    </source>
</evidence>
<keyword evidence="11 20" id="KW-0418">Kinase</keyword>
<feature type="signal peptide" evidence="24">
    <location>
        <begin position="1"/>
        <end position="28"/>
    </location>
</feature>
<keyword evidence="14 23" id="KW-0472">Membrane</keyword>
<feature type="region of interest" description="Disordered" evidence="22">
    <location>
        <begin position="722"/>
        <end position="745"/>
    </location>
</feature>
<keyword evidence="3 20" id="KW-0723">Serine/threonine-protein kinase</keyword>
<comment type="catalytic activity">
    <reaction evidence="18 20">
        <text>L-threonyl-[protein] + ATP = O-phospho-L-threonyl-[protein] + ADP + H(+)</text>
        <dbReference type="Rhea" id="RHEA:46608"/>
        <dbReference type="Rhea" id="RHEA-COMP:11060"/>
        <dbReference type="Rhea" id="RHEA-COMP:11605"/>
        <dbReference type="ChEBI" id="CHEBI:15378"/>
        <dbReference type="ChEBI" id="CHEBI:30013"/>
        <dbReference type="ChEBI" id="CHEBI:30616"/>
        <dbReference type="ChEBI" id="CHEBI:61977"/>
        <dbReference type="ChEBI" id="CHEBI:456216"/>
        <dbReference type="EC" id="2.7.11.1"/>
    </reaction>
</comment>
<keyword evidence="13 23" id="KW-1133">Transmembrane helix</keyword>
<dbReference type="InterPro" id="IPR024171">
    <property type="entry name" value="SRK-like_kinase"/>
</dbReference>
<organism evidence="27 28">
    <name type="scientific">Escallonia herrerae</name>
    <dbReference type="NCBI Taxonomy" id="1293975"/>
    <lineage>
        <taxon>Eukaryota</taxon>
        <taxon>Viridiplantae</taxon>
        <taxon>Streptophyta</taxon>
        <taxon>Embryophyta</taxon>
        <taxon>Tracheophyta</taxon>
        <taxon>Spermatophyta</taxon>
        <taxon>Magnoliopsida</taxon>
        <taxon>eudicotyledons</taxon>
        <taxon>Gunneridae</taxon>
        <taxon>Pentapetalae</taxon>
        <taxon>asterids</taxon>
        <taxon>campanulids</taxon>
        <taxon>Escalloniales</taxon>
        <taxon>Escalloniaceae</taxon>
        <taxon>Escallonia</taxon>
    </lineage>
</organism>
<keyword evidence="15" id="KW-1015">Disulfide bond</keyword>
<dbReference type="InterPro" id="IPR001480">
    <property type="entry name" value="Bulb-type_lectin_dom"/>
</dbReference>
<evidence type="ECO:0000256" key="13">
    <source>
        <dbReference type="ARBA" id="ARBA00022989"/>
    </source>
</evidence>
<sequence>MKPTTSSVLLLLLLLSSLFLSLSSSISAAQILLGTTLYASNPTQFWSSPNNTFSLGFITDKLTRFVAITYNGIPIWKAGGATSNGGASDPTASFHFLQDGNLRLVNGSTGIVVWQSDTAGRGVSSASLDDSGNFVLKNGTTSVWSSFDNPSDTILPRQNFSLNSALRSGLYDLRLLTGNLRLRWNGSIVYWNSGLNSSVTTNLTSPSIGLQPTGVLTLSDPTILGAVDIVYSSDYSDVADVLRFVKLDSDGNLRIYSSARGSGTQIVRWAAVSDQCQVFGYCGNLGVCSYSNSTPVCGCPSRNFDLVDPKDTRKGCKRNAELESCVGTATMLQVDHAKFLTYPPELSSQKFDVGITGCRENCLRNAACIASTSLADGTGDCYLKVPPGFVSMYQSPALPSTSFVKVCPPVLNNPPASSGKGWRLRAWIVAVVVLSTILGLVMVEGGLWCWCFRNSPKLSALSSQYALLEYASGAPVQFSYKELQRATKGFKEKLGAGGFGAVYRATLANRSIAAVKQLEGIEQGEKQFRMEVATISSTHHLNLVRLIGFCSEGRRRLLVYEFMKNGSLDNFVFTKEDQSEWLANLPITSKSDVYSYGMVLLEIVSGRRNYEVSPETNCKKFSLWAYEEFEKSNVEAIVDKRLSSHEVDMKQVMRAIQVSFWCIQEQPSQRPMMGKVVQMLEGIIEIEKPPAPKAATEGSVSGTSANGSSSVSALSTFAASAPARSLSSSFQTAGISSYASGKECR</sequence>
<evidence type="ECO:0000256" key="3">
    <source>
        <dbReference type="ARBA" id="ARBA00022527"/>
    </source>
</evidence>
<feature type="binding site" evidence="21">
    <location>
        <position position="516"/>
    </location>
    <ligand>
        <name>ATP</name>
        <dbReference type="ChEBI" id="CHEBI:30616"/>
    </ligand>
</feature>
<feature type="chain" id="PRO_5041642014" description="Receptor-like serine/threonine-protein kinase" evidence="24">
    <location>
        <begin position="29"/>
        <end position="745"/>
    </location>
</feature>
<feature type="domain" description="Protein kinase" evidence="25">
    <location>
        <begin position="488"/>
        <end position="745"/>
    </location>
</feature>
<evidence type="ECO:0000256" key="10">
    <source>
        <dbReference type="ARBA" id="ARBA00022741"/>
    </source>
</evidence>
<keyword evidence="28" id="KW-1185">Reference proteome</keyword>
<gene>
    <name evidence="27" type="ORF">RJ639_012786</name>
</gene>
<feature type="compositionally biased region" description="Low complexity" evidence="22">
    <location>
        <begin position="699"/>
        <end position="710"/>
    </location>
</feature>
<keyword evidence="16" id="KW-0675">Receptor</keyword>
<dbReference type="FunFam" id="2.90.10.10:FF:000025">
    <property type="entry name" value="G-type lectin S-receptor-like serine/threonine-protein kinase"/>
    <property type="match status" value="1"/>
</dbReference>
<dbReference type="EC" id="2.7.11.1" evidence="20"/>
<keyword evidence="7 24" id="KW-0732">Signal</keyword>
<comment type="subcellular location">
    <subcellularLocation>
        <location evidence="1">Cell membrane</location>
        <topology evidence="1">Single-pass type I membrane protein</topology>
    </subcellularLocation>
</comment>
<evidence type="ECO:0000259" key="25">
    <source>
        <dbReference type="PROSITE" id="PS50011"/>
    </source>
</evidence>
<comment type="caution">
    <text evidence="27">The sequence shown here is derived from an EMBL/GenBank/DDBJ whole genome shotgun (WGS) entry which is preliminary data.</text>
</comment>
<evidence type="ECO:0000256" key="20">
    <source>
        <dbReference type="PIRNR" id="PIRNR000641"/>
    </source>
</evidence>
<dbReference type="GO" id="GO:0004674">
    <property type="term" value="F:protein serine/threonine kinase activity"/>
    <property type="evidence" value="ECO:0007669"/>
    <property type="project" value="UniProtKB-KW"/>
</dbReference>
<dbReference type="InterPro" id="IPR036426">
    <property type="entry name" value="Bulb-type_lectin_dom_sf"/>
</dbReference>
<comment type="catalytic activity">
    <reaction evidence="19 20">
        <text>L-seryl-[protein] + ATP = O-phospho-L-seryl-[protein] + ADP + H(+)</text>
        <dbReference type="Rhea" id="RHEA:17989"/>
        <dbReference type="Rhea" id="RHEA-COMP:9863"/>
        <dbReference type="Rhea" id="RHEA-COMP:11604"/>
        <dbReference type="ChEBI" id="CHEBI:15378"/>
        <dbReference type="ChEBI" id="CHEBI:29999"/>
        <dbReference type="ChEBI" id="CHEBI:30616"/>
        <dbReference type="ChEBI" id="CHEBI:83421"/>
        <dbReference type="ChEBI" id="CHEBI:456216"/>
        <dbReference type="EC" id="2.7.11.1"/>
    </reaction>
</comment>
<dbReference type="GO" id="GO:0005886">
    <property type="term" value="C:plasma membrane"/>
    <property type="evidence" value="ECO:0007669"/>
    <property type="project" value="UniProtKB-SubCell"/>
</dbReference>
<comment type="similarity">
    <text evidence="20">Belongs to the protein kinase superfamily. Ser/Thr protein kinase family.</text>
</comment>
<dbReference type="PROSITE" id="PS00107">
    <property type="entry name" value="PROTEIN_KINASE_ATP"/>
    <property type="match status" value="1"/>
</dbReference>
<keyword evidence="4" id="KW-0245">EGF-like domain</keyword>
<evidence type="ECO:0000256" key="22">
    <source>
        <dbReference type="SAM" id="MobiDB-lite"/>
    </source>
</evidence>
<dbReference type="PANTHER" id="PTHR47974:SF9">
    <property type="entry name" value="RECEPTOR-LIKE SERINE_THREONINE-PROTEIN KINASE"/>
    <property type="match status" value="1"/>
</dbReference>
<evidence type="ECO:0000256" key="18">
    <source>
        <dbReference type="ARBA" id="ARBA00047899"/>
    </source>
</evidence>
<protein>
    <recommendedName>
        <fullName evidence="20">Receptor-like serine/threonine-protein kinase</fullName>
        <ecNumber evidence="20">2.7.11.1</ecNumber>
    </recommendedName>
</protein>
<evidence type="ECO:0000256" key="17">
    <source>
        <dbReference type="ARBA" id="ARBA00023180"/>
    </source>
</evidence>
<feature type="compositionally biased region" description="Polar residues" evidence="22">
    <location>
        <begin position="730"/>
        <end position="739"/>
    </location>
</feature>
<dbReference type="SMART" id="SM00108">
    <property type="entry name" value="B_lectin"/>
    <property type="match status" value="1"/>
</dbReference>
<dbReference type="GO" id="GO:0030246">
    <property type="term" value="F:carbohydrate binding"/>
    <property type="evidence" value="ECO:0007669"/>
    <property type="project" value="UniProtKB-KW"/>
</dbReference>
<evidence type="ECO:0000256" key="8">
    <source>
        <dbReference type="ARBA" id="ARBA00022734"/>
    </source>
</evidence>
<dbReference type="PANTHER" id="PTHR47974">
    <property type="entry name" value="OS07G0415500 PROTEIN"/>
    <property type="match status" value="1"/>
</dbReference>
<dbReference type="EMBL" id="JAVXUP010001526">
    <property type="protein sequence ID" value="KAK3010589.1"/>
    <property type="molecule type" value="Genomic_DNA"/>
</dbReference>
<dbReference type="Proteomes" id="UP001188597">
    <property type="component" value="Unassembled WGS sequence"/>
</dbReference>
<dbReference type="GO" id="GO:0005524">
    <property type="term" value="F:ATP binding"/>
    <property type="evidence" value="ECO:0007669"/>
    <property type="project" value="UniProtKB-UniRule"/>
</dbReference>
<dbReference type="PIRSF" id="PIRSF000641">
    <property type="entry name" value="SRK"/>
    <property type="match status" value="1"/>
</dbReference>
<proteinExistence type="inferred from homology"/>
<keyword evidence="2" id="KW-1003">Cell membrane</keyword>
<dbReference type="Gene3D" id="2.90.10.10">
    <property type="entry name" value="Bulb-type lectin domain"/>
    <property type="match status" value="2"/>
</dbReference>
<keyword evidence="10 20" id="KW-0547">Nucleotide-binding</keyword>
<evidence type="ECO:0000256" key="16">
    <source>
        <dbReference type="ARBA" id="ARBA00023170"/>
    </source>
</evidence>
<evidence type="ECO:0000313" key="28">
    <source>
        <dbReference type="Proteomes" id="UP001188597"/>
    </source>
</evidence>
<keyword evidence="17" id="KW-0325">Glycoprotein</keyword>
<dbReference type="InterPro" id="IPR011009">
    <property type="entry name" value="Kinase-like_dom_sf"/>
</dbReference>
<accession>A0AA89AN79</accession>
<dbReference type="InterPro" id="IPR017441">
    <property type="entry name" value="Protein_kinase_ATP_BS"/>
</dbReference>
<dbReference type="InterPro" id="IPR001245">
    <property type="entry name" value="Ser-Thr/Tyr_kinase_cat_dom"/>
</dbReference>
<dbReference type="PROSITE" id="PS50927">
    <property type="entry name" value="BULB_LECTIN"/>
    <property type="match status" value="1"/>
</dbReference>
<evidence type="ECO:0000256" key="12">
    <source>
        <dbReference type="ARBA" id="ARBA00022840"/>
    </source>
</evidence>
<keyword evidence="5 20" id="KW-0808">Transferase</keyword>
<evidence type="ECO:0000256" key="2">
    <source>
        <dbReference type="ARBA" id="ARBA00022475"/>
    </source>
</evidence>
<dbReference type="PROSITE" id="PS50011">
    <property type="entry name" value="PROTEIN_KINASE_DOM"/>
    <property type="match status" value="1"/>
</dbReference>
<evidence type="ECO:0000256" key="4">
    <source>
        <dbReference type="ARBA" id="ARBA00022536"/>
    </source>
</evidence>
<dbReference type="Pfam" id="PF01453">
    <property type="entry name" value="B_lectin"/>
    <property type="match status" value="1"/>
</dbReference>
<keyword evidence="9" id="KW-0677">Repeat</keyword>
<evidence type="ECO:0000256" key="9">
    <source>
        <dbReference type="ARBA" id="ARBA00022737"/>
    </source>
</evidence>
<evidence type="ECO:0000256" key="23">
    <source>
        <dbReference type="SAM" id="Phobius"/>
    </source>
</evidence>
<feature type="region of interest" description="Disordered" evidence="22">
    <location>
        <begin position="691"/>
        <end position="710"/>
    </location>
</feature>
<dbReference type="Pfam" id="PF07714">
    <property type="entry name" value="PK_Tyr_Ser-Thr"/>
    <property type="match status" value="2"/>
</dbReference>
<reference evidence="27" key="1">
    <citation type="submission" date="2022-12" db="EMBL/GenBank/DDBJ databases">
        <title>Draft genome assemblies for two species of Escallonia (Escalloniales).</title>
        <authorList>
            <person name="Chanderbali A."/>
            <person name="Dervinis C."/>
            <person name="Anghel I."/>
            <person name="Soltis D."/>
            <person name="Soltis P."/>
            <person name="Zapata F."/>
        </authorList>
    </citation>
    <scope>NUCLEOTIDE SEQUENCE</scope>
    <source>
        <strain evidence="27">UCBG64.0493</strain>
        <tissue evidence="27">Leaf</tissue>
    </source>
</reference>
<keyword evidence="8" id="KW-0430">Lectin</keyword>
<evidence type="ECO:0000256" key="1">
    <source>
        <dbReference type="ARBA" id="ARBA00004251"/>
    </source>
</evidence>